<keyword evidence="1" id="KW-1133">Transmembrane helix</keyword>
<evidence type="ECO:0000256" key="1">
    <source>
        <dbReference type="SAM" id="Phobius"/>
    </source>
</evidence>
<evidence type="ECO:0000313" key="3">
    <source>
        <dbReference type="Proteomes" id="UP000830401"/>
    </source>
</evidence>
<feature type="transmembrane region" description="Helical" evidence="1">
    <location>
        <begin position="44"/>
        <end position="63"/>
    </location>
</feature>
<feature type="transmembrane region" description="Helical" evidence="1">
    <location>
        <begin position="6"/>
        <end position="24"/>
    </location>
</feature>
<organism evidence="2 3">
    <name type="scientific">Hymenobacter volaticus</name>
    <dbReference type="NCBI Taxonomy" id="2932254"/>
    <lineage>
        <taxon>Bacteria</taxon>
        <taxon>Pseudomonadati</taxon>
        <taxon>Bacteroidota</taxon>
        <taxon>Cytophagia</taxon>
        <taxon>Cytophagales</taxon>
        <taxon>Hymenobacteraceae</taxon>
        <taxon>Hymenobacter</taxon>
    </lineage>
</organism>
<gene>
    <name evidence="2" type="ORF">MUN86_08250</name>
</gene>
<keyword evidence="1" id="KW-0472">Membrane</keyword>
<sequence>MYYQQLLFWAFVLVAVVGGGRYSLDYWLMQKFSASPMPLRTATVKAQVAIALFVLVVGSVAQASEAPAKVAMQELRAITQEWNGSLTYLDYTTKKPVTLVTTLHGMQATPQELLLNFVYREPNGSQVKGADKVLLSVDGTCLTWDGVPLQISSKTYLPNETLQLVLEGRGLDDKKNCSIKRTMLLSAHQFSILKEVKYNSTTVFVMRNKYEFQR</sequence>
<proteinExistence type="predicted"/>
<evidence type="ECO:0000313" key="2">
    <source>
        <dbReference type="EMBL" id="UOQ67835.1"/>
    </source>
</evidence>
<keyword evidence="1" id="KW-0812">Transmembrane</keyword>
<name>A0ABY4GAP5_9BACT</name>
<accession>A0ABY4GAP5</accession>
<dbReference type="Proteomes" id="UP000830401">
    <property type="component" value="Chromosome"/>
</dbReference>
<reference evidence="2" key="1">
    <citation type="submission" date="2022-04" db="EMBL/GenBank/DDBJ databases">
        <title>Hymenobacter sp. isolated from the air.</title>
        <authorList>
            <person name="Won M."/>
            <person name="Lee C.-M."/>
            <person name="Woen H.-Y."/>
            <person name="Kwon S.-W."/>
        </authorList>
    </citation>
    <scope>NUCLEOTIDE SEQUENCE</scope>
    <source>
        <strain evidence="2">5420S-77</strain>
    </source>
</reference>
<protein>
    <submittedName>
        <fullName evidence="2">Uncharacterized protein</fullName>
    </submittedName>
</protein>
<keyword evidence="3" id="KW-1185">Reference proteome</keyword>
<dbReference type="EMBL" id="CP095061">
    <property type="protein sequence ID" value="UOQ67835.1"/>
    <property type="molecule type" value="Genomic_DNA"/>
</dbReference>